<gene>
    <name evidence="2" type="ORF">Dcar01_03678</name>
</gene>
<sequence>MTRRSNAITEVRITRDPCPVIAHHFGAWALDQAAAAGQDVRGLVPHPLPTHPAPQARNERPDQQAG</sequence>
<dbReference type="EMBL" id="BAABRP010000027">
    <property type="protein sequence ID" value="GAA5514914.1"/>
    <property type="molecule type" value="Genomic_DNA"/>
</dbReference>
<comment type="caution">
    <text evidence="2">The sequence shown here is derived from an EMBL/GenBank/DDBJ whole genome shotgun (WGS) entry which is preliminary data.</text>
</comment>
<proteinExistence type="predicted"/>
<name>A0ABP9WC61_9DEIO</name>
<evidence type="ECO:0000313" key="3">
    <source>
        <dbReference type="Proteomes" id="UP001401887"/>
    </source>
</evidence>
<organism evidence="2 3">
    <name type="scientific">Deinococcus carri</name>
    <dbReference type="NCBI Taxonomy" id="1211323"/>
    <lineage>
        <taxon>Bacteria</taxon>
        <taxon>Thermotogati</taxon>
        <taxon>Deinococcota</taxon>
        <taxon>Deinococci</taxon>
        <taxon>Deinococcales</taxon>
        <taxon>Deinococcaceae</taxon>
        <taxon>Deinococcus</taxon>
    </lineage>
</organism>
<feature type="compositionally biased region" description="Basic and acidic residues" evidence="1">
    <location>
        <begin position="57"/>
        <end position="66"/>
    </location>
</feature>
<protein>
    <submittedName>
        <fullName evidence="2">Uncharacterized protein</fullName>
    </submittedName>
</protein>
<dbReference type="RefSeq" id="WP_345468189.1">
    <property type="nucleotide sequence ID" value="NZ_BAABRP010000027.1"/>
</dbReference>
<keyword evidence="3" id="KW-1185">Reference proteome</keyword>
<accession>A0ABP9WC61</accession>
<evidence type="ECO:0000256" key="1">
    <source>
        <dbReference type="SAM" id="MobiDB-lite"/>
    </source>
</evidence>
<dbReference type="Proteomes" id="UP001401887">
    <property type="component" value="Unassembled WGS sequence"/>
</dbReference>
<evidence type="ECO:0000313" key="2">
    <source>
        <dbReference type="EMBL" id="GAA5514914.1"/>
    </source>
</evidence>
<feature type="region of interest" description="Disordered" evidence="1">
    <location>
        <begin position="40"/>
        <end position="66"/>
    </location>
</feature>
<reference evidence="2 3" key="1">
    <citation type="submission" date="2024-02" db="EMBL/GenBank/DDBJ databases">
        <title>Deinococcus carri NBRC 110142.</title>
        <authorList>
            <person name="Ichikawa N."/>
            <person name="Katano-Makiyama Y."/>
            <person name="Hidaka K."/>
        </authorList>
    </citation>
    <scope>NUCLEOTIDE SEQUENCE [LARGE SCALE GENOMIC DNA]</scope>
    <source>
        <strain evidence="2 3">NBRC 110142</strain>
    </source>
</reference>